<evidence type="ECO:0000256" key="1">
    <source>
        <dbReference type="SAM" id="MobiDB-lite"/>
    </source>
</evidence>
<accession>A0ABU6RDA3</accession>
<comment type="caution">
    <text evidence="2">The sequence shown here is derived from an EMBL/GenBank/DDBJ whole genome shotgun (WGS) entry which is preliminary data.</text>
</comment>
<proteinExistence type="predicted"/>
<sequence length="105" mass="11514">MAVGSCGFLPRWWQLRDFCAATTRRKEGVLEERGGPVVGGSDDGRLRQGIVKERFTEASTNEIHDVSSAAEGSYGDGSESSEKGMGMDRSIRNRSWKKTAPNSEM</sequence>
<feature type="compositionally biased region" description="Low complexity" evidence="1">
    <location>
        <begin position="67"/>
        <end position="78"/>
    </location>
</feature>
<evidence type="ECO:0000313" key="2">
    <source>
        <dbReference type="EMBL" id="MED6121849.1"/>
    </source>
</evidence>
<name>A0ABU6RDA3_9FABA</name>
<organism evidence="2 3">
    <name type="scientific">Stylosanthes scabra</name>
    <dbReference type="NCBI Taxonomy" id="79078"/>
    <lineage>
        <taxon>Eukaryota</taxon>
        <taxon>Viridiplantae</taxon>
        <taxon>Streptophyta</taxon>
        <taxon>Embryophyta</taxon>
        <taxon>Tracheophyta</taxon>
        <taxon>Spermatophyta</taxon>
        <taxon>Magnoliopsida</taxon>
        <taxon>eudicotyledons</taxon>
        <taxon>Gunneridae</taxon>
        <taxon>Pentapetalae</taxon>
        <taxon>rosids</taxon>
        <taxon>fabids</taxon>
        <taxon>Fabales</taxon>
        <taxon>Fabaceae</taxon>
        <taxon>Papilionoideae</taxon>
        <taxon>50 kb inversion clade</taxon>
        <taxon>dalbergioids sensu lato</taxon>
        <taxon>Dalbergieae</taxon>
        <taxon>Pterocarpus clade</taxon>
        <taxon>Stylosanthes</taxon>
    </lineage>
</organism>
<dbReference type="EMBL" id="JASCZI010030364">
    <property type="protein sequence ID" value="MED6121849.1"/>
    <property type="molecule type" value="Genomic_DNA"/>
</dbReference>
<feature type="compositionally biased region" description="Basic and acidic residues" evidence="1">
    <location>
        <begin position="80"/>
        <end position="91"/>
    </location>
</feature>
<feature type="region of interest" description="Disordered" evidence="1">
    <location>
        <begin position="57"/>
        <end position="105"/>
    </location>
</feature>
<dbReference type="Proteomes" id="UP001341840">
    <property type="component" value="Unassembled WGS sequence"/>
</dbReference>
<keyword evidence="3" id="KW-1185">Reference proteome</keyword>
<evidence type="ECO:0000313" key="3">
    <source>
        <dbReference type="Proteomes" id="UP001341840"/>
    </source>
</evidence>
<protein>
    <submittedName>
        <fullName evidence="2">Uncharacterized protein</fullName>
    </submittedName>
</protein>
<reference evidence="2 3" key="1">
    <citation type="journal article" date="2023" name="Plants (Basel)">
        <title>Bridging the Gap: Combining Genomics and Transcriptomics Approaches to Understand Stylosanthes scabra, an Orphan Legume from the Brazilian Caatinga.</title>
        <authorList>
            <person name="Ferreira-Neto J.R.C."/>
            <person name="da Silva M.D."/>
            <person name="Binneck E."/>
            <person name="de Melo N.F."/>
            <person name="da Silva R.H."/>
            <person name="de Melo A.L.T.M."/>
            <person name="Pandolfi V."/>
            <person name="Bustamante F.O."/>
            <person name="Brasileiro-Vidal A.C."/>
            <person name="Benko-Iseppon A.M."/>
        </authorList>
    </citation>
    <scope>NUCLEOTIDE SEQUENCE [LARGE SCALE GENOMIC DNA]</scope>
    <source>
        <tissue evidence="2">Leaves</tissue>
    </source>
</reference>
<gene>
    <name evidence="2" type="ORF">PIB30_033964</name>
</gene>